<evidence type="ECO:0000256" key="1">
    <source>
        <dbReference type="SAM" id="MobiDB-lite"/>
    </source>
</evidence>
<dbReference type="PANTHER" id="PTHR33995:SF4">
    <property type="entry name" value="PROTEIN CBG09882"/>
    <property type="match status" value="1"/>
</dbReference>
<sequence>MWSLISFAVLLGISNEQTISTPSSNSIPMCPCVQTSQSACQQFDRRYQAHTIEDAIAAFNDLTLDRSTVAVTTVNEDEVCETEDCASCRLFLQGKLQQVGLMEASPLEPFVSSDLTNKTCDRYRFSTPEGLAEEMAAEENSLSSEESESNEVEEVKKKKNRHHQRHKRQATPPAGATLTATDNSIIGTRYTISCTKRGASSDASGRISLCSSCWVWRKLPANYAPQYVNELICDNTDTACLSGYATCSIGTHSIDVVRNDSGILSTVALTAGSYCECKANANSAIQTLVSGSGLNNPVPSLGNGTGKG</sequence>
<comment type="caution">
    <text evidence="3">The sequence shown here is derived from an EMBL/GenBank/DDBJ whole genome shotgun (WGS) entry which is preliminary data.</text>
</comment>
<dbReference type="SUPFAM" id="SSF57501">
    <property type="entry name" value="Cystine-knot cytokines"/>
    <property type="match status" value="1"/>
</dbReference>
<proteinExistence type="predicted"/>
<dbReference type="AlphaFoldDB" id="A0AAN4ZPD4"/>
<reference evidence="4" key="1">
    <citation type="submission" date="2022-10" db="EMBL/GenBank/DDBJ databases">
        <title>Genome assembly of Pristionchus species.</title>
        <authorList>
            <person name="Yoshida K."/>
            <person name="Sommer R.J."/>
        </authorList>
    </citation>
    <scope>NUCLEOTIDE SEQUENCE [LARGE SCALE GENOMIC DNA]</scope>
    <source>
        <strain evidence="4">RS5460</strain>
    </source>
</reference>
<name>A0AAN4ZPD4_9BILA</name>
<organism evidence="3 4">
    <name type="scientific">Pristionchus mayeri</name>
    <dbReference type="NCBI Taxonomy" id="1317129"/>
    <lineage>
        <taxon>Eukaryota</taxon>
        <taxon>Metazoa</taxon>
        <taxon>Ecdysozoa</taxon>
        <taxon>Nematoda</taxon>
        <taxon>Chromadorea</taxon>
        <taxon>Rhabditida</taxon>
        <taxon>Rhabditina</taxon>
        <taxon>Diplogasteromorpha</taxon>
        <taxon>Diplogasteroidea</taxon>
        <taxon>Neodiplogasteridae</taxon>
        <taxon>Pristionchus</taxon>
    </lineage>
</organism>
<evidence type="ECO:0000256" key="2">
    <source>
        <dbReference type="SAM" id="SignalP"/>
    </source>
</evidence>
<feature type="signal peptide" evidence="2">
    <location>
        <begin position="1"/>
        <end position="20"/>
    </location>
</feature>
<feature type="compositionally biased region" description="Basic residues" evidence="1">
    <location>
        <begin position="157"/>
        <end position="169"/>
    </location>
</feature>
<dbReference type="InterPro" id="IPR029034">
    <property type="entry name" value="Cystine-knot_cytokine"/>
</dbReference>
<dbReference type="PANTHER" id="PTHR33995">
    <property type="entry name" value="PROTEIN CBG18546"/>
    <property type="match status" value="1"/>
</dbReference>
<gene>
    <name evidence="3" type="ORF">PMAYCL1PPCAC_12836</name>
</gene>
<keyword evidence="2" id="KW-0732">Signal</keyword>
<evidence type="ECO:0000313" key="3">
    <source>
        <dbReference type="EMBL" id="GMR42641.1"/>
    </source>
</evidence>
<feature type="chain" id="PRO_5042859184" description="C6 domain-containing protein" evidence="2">
    <location>
        <begin position="21"/>
        <end position="308"/>
    </location>
</feature>
<evidence type="ECO:0008006" key="5">
    <source>
        <dbReference type="Google" id="ProtNLM"/>
    </source>
</evidence>
<evidence type="ECO:0000313" key="4">
    <source>
        <dbReference type="Proteomes" id="UP001328107"/>
    </source>
</evidence>
<protein>
    <recommendedName>
        <fullName evidence="5">C6 domain-containing protein</fullName>
    </recommendedName>
</protein>
<keyword evidence="4" id="KW-1185">Reference proteome</keyword>
<feature type="region of interest" description="Disordered" evidence="1">
    <location>
        <begin position="134"/>
        <end position="178"/>
    </location>
</feature>
<dbReference type="Proteomes" id="UP001328107">
    <property type="component" value="Unassembled WGS sequence"/>
</dbReference>
<accession>A0AAN4ZPD4</accession>
<dbReference type="EMBL" id="BTRK01000003">
    <property type="protein sequence ID" value="GMR42641.1"/>
    <property type="molecule type" value="Genomic_DNA"/>
</dbReference>